<dbReference type="PROSITE" id="PS50089">
    <property type="entry name" value="ZF_RING_2"/>
    <property type="match status" value="1"/>
</dbReference>
<dbReference type="Gene3D" id="3.40.50.300">
    <property type="entry name" value="P-loop containing nucleotide triphosphate hydrolases"/>
    <property type="match status" value="1"/>
</dbReference>
<dbReference type="InParanoid" id="A0A136J7K8"/>
<dbReference type="SUPFAM" id="SSF57850">
    <property type="entry name" value="RING/U-box"/>
    <property type="match status" value="1"/>
</dbReference>
<feature type="domain" description="RING-type" evidence="8">
    <location>
        <begin position="1022"/>
        <end position="1060"/>
    </location>
</feature>
<dbReference type="InterPro" id="IPR052583">
    <property type="entry name" value="ATP-helicase/E3_Ub-Ligase"/>
</dbReference>
<dbReference type="EMBL" id="KQ964248">
    <property type="protein sequence ID" value="KXJ93145.1"/>
    <property type="molecule type" value="Genomic_DNA"/>
</dbReference>
<dbReference type="GO" id="GO:0005634">
    <property type="term" value="C:nucleus"/>
    <property type="evidence" value="ECO:0007669"/>
    <property type="project" value="TreeGrafter"/>
</dbReference>
<evidence type="ECO:0000259" key="9">
    <source>
        <dbReference type="PROSITE" id="PS51192"/>
    </source>
</evidence>
<evidence type="ECO:0000256" key="5">
    <source>
        <dbReference type="ARBA" id="ARBA00022833"/>
    </source>
</evidence>
<dbReference type="InterPro" id="IPR059033">
    <property type="entry name" value="C144_05_dom"/>
</dbReference>
<evidence type="ECO:0000256" key="6">
    <source>
        <dbReference type="ARBA" id="ARBA00022840"/>
    </source>
</evidence>
<evidence type="ECO:0000256" key="1">
    <source>
        <dbReference type="ARBA" id="ARBA00022723"/>
    </source>
</evidence>
<dbReference type="OrthoDB" id="5330228at2759"/>
<feature type="domain" description="Helicase C-terminal" evidence="10">
    <location>
        <begin position="1131"/>
        <end position="1286"/>
    </location>
</feature>
<name>A0A136J7K8_9PEZI</name>
<evidence type="ECO:0000313" key="12">
    <source>
        <dbReference type="Proteomes" id="UP000070501"/>
    </source>
</evidence>
<keyword evidence="1" id="KW-0479">Metal-binding</keyword>
<dbReference type="PANTHER" id="PTHR45865:SF1">
    <property type="entry name" value="E3 UBIQUITIN-PROTEIN LIGASE SHPRH"/>
    <property type="match status" value="1"/>
</dbReference>
<evidence type="ECO:0000259" key="10">
    <source>
        <dbReference type="PROSITE" id="PS51194"/>
    </source>
</evidence>
<dbReference type="FunFam" id="3.40.50.10810:FF:000059">
    <property type="entry name" value="SNF2 family helicase/ATPase, putative"/>
    <property type="match status" value="1"/>
</dbReference>
<organism evidence="11 12">
    <name type="scientific">Microdochium bolleyi</name>
    <dbReference type="NCBI Taxonomy" id="196109"/>
    <lineage>
        <taxon>Eukaryota</taxon>
        <taxon>Fungi</taxon>
        <taxon>Dikarya</taxon>
        <taxon>Ascomycota</taxon>
        <taxon>Pezizomycotina</taxon>
        <taxon>Sordariomycetes</taxon>
        <taxon>Xylariomycetidae</taxon>
        <taxon>Xylariales</taxon>
        <taxon>Microdochiaceae</taxon>
        <taxon>Microdochium</taxon>
    </lineage>
</organism>
<reference evidence="12" key="1">
    <citation type="submission" date="2016-02" db="EMBL/GenBank/DDBJ databases">
        <title>Draft genome sequence of Microdochium bolleyi, a fungal endophyte of beachgrass.</title>
        <authorList>
            <consortium name="DOE Joint Genome Institute"/>
            <person name="David A.S."/>
            <person name="May G."/>
            <person name="Haridas S."/>
            <person name="Lim J."/>
            <person name="Wang M."/>
            <person name="Labutti K."/>
            <person name="Lipzen A."/>
            <person name="Barry K."/>
            <person name="Grigoriev I.V."/>
        </authorList>
    </citation>
    <scope>NUCLEOTIDE SEQUENCE [LARGE SCALE GENOMIC DNA]</scope>
    <source>
        <strain evidence="12">J235TASD1</strain>
    </source>
</reference>
<dbReference type="GO" id="GO:0016787">
    <property type="term" value="F:hydrolase activity"/>
    <property type="evidence" value="ECO:0007669"/>
    <property type="project" value="UniProtKB-KW"/>
</dbReference>
<dbReference type="Pfam" id="PF00271">
    <property type="entry name" value="Helicase_C"/>
    <property type="match status" value="1"/>
</dbReference>
<dbReference type="InterPro" id="IPR014001">
    <property type="entry name" value="Helicase_ATP-bd"/>
</dbReference>
<evidence type="ECO:0000259" key="8">
    <source>
        <dbReference type="PROSITE" id="PS50089"/>
    </source>
</evidence>
<keyword evidence="6" id="KW-0067">ATP-binding</keyword>
<dbReference type="Pfam" id="PF00176">
    <property type="entry name" value="SNF2-rel_dom"/>
    <property type="match status" value="1"/>
</dbReference>
<dbReference type="Pfam" id="PF26021">
    <property type="entry name" value="Ferritin_C144_05"/>
    <property type="match status" value="1"/>
</dbReference>
<dbReference type="InterPro" id="IPR001650">
    <property type="entry name" value="Helicase_C-like"/>
</dbReference>
<evidence type="ECO:0000256" key="2">
    <source>
        <dbReference type="ARBA" id="ARBA00022741"/>
    </source>
</evidence>
<dbReference type="InterPro" id="IPR013083">
    <property type="entry name" value="Znf_RING/FYVE/PHD"/>
</dbReference>
<dbReference type="CDD" id="cd18793">
    <property type="entry name" value="SF2_C_SNF"/>
    <property type="match status" value="1"/>
</dbReference>
<dbReference type="PROSITE" id="PS51192">
    <property type="entry name" value="HELICASE_ATP_BIND_1"/>
    <property type="match status" value="1"/>
</dbReference>
<keyword evidence="2" id="KW-0547">Nucleotide-binding</keyword>
<dbReference type="InterPro" id="IPR001841">
    <property type="entry name" value="Znf_RING"/>
</dbReference>
<dbReference type="SMART" id="SM00487">
    <property type="entry name" value="DEXDc"/>
    <property type="match status" value="1"/>
</dbReference>
<evidence type="ECO:0000256" key="7">
    <source>
        <dbReference type="PROSITE-ProRule" id="PRU00175"/>
    </source>
</evidence>
<feature type="domain" description="Helicase ATP-binding" evidence="9">
    <location>
        <begin position="236"/>
        <end position="436"/>
    </location>
</feature>
<dbReference type="Gene3D" id="3.30.40.10">
    <property type="entry name" value="Zinc/RING finger domain, C3HC4 (zinc finger)"/>
    <property type="match status" value="1"/>
</dbReference>
<keyword evidence="4" id="KW-0378">Hydrolase</keyword>
<dbReference type="GO" id="GO:0000209">
    <property type="term" value="P:protein polyubiquitination"/>
    <property type="evidence" value="ECO:0007669"/>
    <property type="project" value="TreeGrafter"/>
</dbReference>
<proteinExistence type="predicted"/>
<dbReference type="FunCoup" id="A0A136J7K8">
    <property type="interactions" value="221"/>
</dbReference>
<dbReference type="CDD" id="cd18070">
    <property type="entry name" value="DEXQc_SHPRH"/>
    <property type="match status" value="1"/>
</dbReference>
<keyword evidence="11" id="KW-0347">Helicase</keyword>
<keyword evidence="5" id="KW-0862">Zinc</keyword>
<dbReference type="Proteomes" id="UP000070501">
    <property type="component" value="Unassembled WGS sequence"/>
</dbReference>
<sequence length="1367" mass="153826">MGRPDVSMSVKPLPHRTQTVSEACDENALTLGSLPRSRLGTVRIQLATADEELTDDLVAILQLAATSRDEHSADGSLWTGIDVEMTETLTQVVLCLTLTVNWNPAGDTLRSPPQRAVSQPILGRFCGKDKTSTHHNGELLPQAFYDSAFVPDASQTDLLSRSITGVVSRLYPFQRRAVQWLLNREGVTWHEGNDRDGTGDGSGLPLSFTAATDVDGDDYFVSSLYHVVCRDITPFQLRVENVRGGILAEEMGLGKTVETISLISMHKRQTLPATIHDPYLGQDVSPTAATLIVTPTTLEKQWLSEFARHAPSLKVMTYGGMKKTKMPEEDIIELFKCHDVVVVTYSVLQSEIHFAEDPPDRAMRRERKYHRPKSPLVQLSWWRVCLDEAQQIESGVSAAAKVARLIPRVNAWGITGTPVKENIKDLWGLLLFLRYEPFASSPPIWDMLTSTRKDFFRPLFNSIALRHTKRAVRNELELPPQKRYVITMPFTAVEEQHYQSQFQSLAREFGLDQQGNPLEQDWDPDDPYTVDLMKRALAQLRQSVLHPEVGPGRLRTVAQRNKPLRTIEEVLDVMIDQSEATIKTEQRAYLASKLKRGQLLENSPRVKEALSIWKGVHSEIGAIVTECRHQLRDAKTAARQAGVDEGLSDDVIRMRVGDCRRKLRSALDIYHRAVFFIASAHFQIKSNEDMTQPDSDDFKQLEKLEVEGYERAKDIRKEILQEAHAKASRLMGAIALAAGSQDFVDIPEFKSLDLHGLESRRTLDKLEQLGAALDDQANIVDEWRESVIQLLLRPLVDEEAEADVTGEEYQDSTAIQDDLMAYTLVLRAAIGDRQDALSGLQNDRVRYETQFAERQARDGEGPAPERTLALLQQRNEIKPRPEEGSLRGVITDLRELATKLRHDVANGSSRAQAELQIVQKQLLSTQEQVNEQTKAANAMEKELDIFTAAMNARVEYYKQLQAVSDTVAPLEHEEDEDVDAKLASMIAEEASLQSKVSTAQSKHRYLVHLKEVGKDANESKFCVICQASFTLGVLTVCGHQFCKDCMMLWFKAHHNCPVCKKHLTAAMLHDITFRKQELKLHQDESQQTHNGQDSRSKDRRSGIYTSFNEEKLRSIMEVELNGPSFATKIDTLIRHLLWLRKEDPGAKSIIFSQFKDFLDVLSRAFDRFRVGFTSFDKKDGITRFKEDPGIECFLMDARAHASGLNLVNASHVFLCEPLLNTALELQAIARVDRIGQEHETTVWLYLVEGTVEESIYNLSVRRRMAHIGTNETARPGDATPEVNDLTIEAANSLELQQAALTKLMSKDKQLGEVVEKDDIWECLFGHLSNTGTHLNSGSDDRFNNPAVMSFLAAESAESRRHEDHGPA</sequence>
<dbReference type="GO" id="GO:0005524">
    <property type="term" value="F:ATP binding"/>
    <property type="evidence" value="ECO:0007669"/>
    <property type="project" value="InterPro"/>
</dbReference>
<dbReference type="PROSITE" id="PS51194">
    <property type="entry name" value="HELICASE_CTER"/>
    <property type="match status" value="1"/>
</dbReference>
<keyword evidence="12" id="KW-1185">Reference proteome</keyword>
<dbReference type="GO" id="GO:0006974">
    <property type="term" value="P:DNA damage response"/>
    <property type="evidence" value="ECO:0007669"/>
    <property type="project" value="TreeGrafter"/>
</dbReference>
<dbReference type="InterPro" id="IPR038718">
    <property type="entry name" value="SNF2-like_sf"/>
</dbReference>
<dbReference type="PANTHER" id="PTHR45865">
    <property type="entry name" value="E3 UBIQUITIN-PROTEIN LIGASE SHPRH FAMILY MEMBER"/>
    <property type="match status" value="1"/>
</dbReference>
<gene>
    <name evidence="11" type="ORF">Micbo1qcDRAFT_222829</name>
</gene>
<evidence type="ECO:0000256" key="3">
    <source>
        <dbReference type="ARBA" id="ARBA00022771"/>
    </source>
</evidence>
<keyword evidence="3 7" id="KW-0863">Zinc-finger</keyword>
<dbReference type="InterPro" id="IPR017907">
    <property type="entry name" value="Znf_RING_CS"/>
</dbReference>
<dbReference type="GO" id="GO:0061630">
    <property type="term" value="F:ubiquitin protein ligase activity"/>
    <property type="evidence" value="ECO:0007669"/>
    <property type="project" value="TreeGrafter"/>
</dbReference>
<dbReference type="InterPro" id="IPR000330">
    <property type="entry name" value="SNF2_N"/>
</dbReference>
<dbReference type="SMART" id="SM00184">
    <property type="entry name" value="RING"/>
    <property type="match status" value="1"/>
</dbReference>
<protein>
    <submittedName>
        <fullName evidence="11">Helicase-like protein</fullName>
    </submittedName>
</protein>
<dbReference type="GO" id="GO:0008270">
    <property type="term" value="F:zinc ion binding"/>
    <property type="evidence" value="ECO:0007669"/>
    <property type="project" value="UniProtKB-KW"/>
</dbReference>
<dbReference type="Gene3D" id="3.40.50.10810">
    <property type="entry name" value="Tandem AAA-ATPase domain"/>
    <property type="match status" value="1"/>
</dbReference>
<accession>A0A136J7K8</accession>
<dbReference type="STRING" id="196109.A0A136J7K8"/>
<dbReference type="InterPro" id="IPR027417">
    <property type="entry name" value="P-loop_NTPase"/>
</dbReference>
<evidence type="ECO:0000313" key="11">
    <source>
        <dbReference type="EMBL" id="KXJ93145.1"/>
    </source>
</evidence>
<evidence type="ECO:0000256" key="4">
    <source>
        <dbReference type="ARBA" id="ARBA00022801"/>
    </source>
</evidence>
<dbReference type="InterPro" id="IPR049730">
    <property type="entry name" value="SNF2/RAD54-like_C"/>
</dbReference>
<dbReference type="GO" id="GO:0004386">
    <property type="term" value="F:helicase activity"/>
    <property type="evidence" value="ECO:0007669"/>
    <property type="project" value="UniProtKB-KW"/>
</dbReference>
<dbReference type="Pfam" id="PF13639">
    <property type="entry name" value="zf-RING_2"/>
    <property type="match status" value="1"/>
</dbReference>
<dbReference type="SUPFAM" id="SSF52540">
    <property type="entry name" value="P-loop containing nucleoside triphosphate hydrolases"/>
    <property type="match status" value="2"/>
</dbReference>
<dbReference type="PROSITE" id="PS00518">
    <property type="entry name" value="ZF_RING_1"/>
    <property type="match status" value="1"/>
</dbReference>